<evidence type="ECO:0008006" key="4">
    <source>
        <dbReference type="Google" id="ProtNLM"/>
    </source>
</evidence>
<accession>A0A821T2G5</accession>
<dbReference type="Proteomes" id="UP000663873">
    <property type="component" value="Unassembled WGS sequence"/>
</dbReference>
<feature type="transmembrane region" description="Helical" evidence="1">
    <location>
        <begin position="6"/>
        <end position="26"/>
    </location>
</feature>
<evidence type="ECO:0000256" key="1">
    <source>
        <dbReference type="SAM" id="Phobius"/>
    </source>
</evidence>
<proteinExistence type="predicted"/>
<feature type="transmembrane region" description="Helical" evidence="1">
    <location>
        <begin position="33"/>
        <end position="57"/>
    </location>
</feature>
<keyword evidence="3" id="KW-1185">Reference proteome</keyword>
<dbReference type="AlphaFoldDB" id="A0A821T2G5"/>
<keyword evidence="1" id="KW-1133">Transmembrane helix</keyword>
<dbReference type="EMBL" id="CAJOBP010066220">
    <property type="protein sequence ID" value="CAF4867340.1"/>
    <property type="molecule type" value="Genomic_DNA"/>
</dbReference>
<name>A0A821T2G5_9BILA</name>
<keyword evidence="1" id="KW-0812">Transmembrane</keyword>
<feature type="non-terminal residue" evidence="2">
    <location>
        <position position="75"/>
    </location>
</feature>
<gene>
    <name evidence="2" type="ORF">UJA718_LOCUS44128</name>
</gene>
<keyword evidence="1" id="KW-0472">Membrane</keyword>
<comment type="caution">
    <text evidence="2">The sequence shown here is derived from an EMBL/GenBank/DDBJ whole genome shotgun (WGS) entry which is preliminary data.</text>
</comment>
<evidence type="ECO:0000313" key="2">
    <source>
        <dbReference type="EMBL" id="CAF4867340.1"/>
    </source>
</evidence>
<protein>
    <recommendedName>
        <fullName evidence="4">NADH dehydrogenase subunit 2</fullName>
    </recommendedName>
</protein>
<evidence type="ECO:0000313" key="3">
    <source>
        <dbReference type="Proteomes" id="UP000663873"/>
    </source>
</evidence>
<organism evidence="2 3">
    <name type="scientific">Rotaria socialis</name>
    <dbReference type="NCBI Taxonomy" id="392032"/>
    <lineage>
        <taxon>Eukaryota</taxon>
        <taxon>Metazoa</taxon>
        <taxon>Spiralia</taxon>
        <taxon>Gnathifera</taxon>
        <taxon>Rotifera</taxon>
        <taxon>Eurotatoria</taxon>
        <taxon>Bdelloidea</taxon>
        <taxon>Philodinida</taxon>
        <taxon>Philodinidae</taxon>
        <taxon>Rotaria</taxon>
    </lineage>
</organism>
<feature type="non-terminal residue" evidence="2">
    <location>
        <position position="1"/>
    </location>
</feature>
<reference evidence="2" key="1">
    <citation type="submission" date="2021-02" db="EMBL/GenBank/DDBJ databases">
        <authorList>
            <person name="Nowell W R."/>
        </authorList>
    </citation>
    <scope>NUCLEOTIDE SEQUENCE</scope>
</reference>
<sequence>LMPADLSAVIWLIAIKAIGFLIGTLLSAYLYAWFNVCCLLGLSCLSISFGVCSLPFITDLATFYLTSLILGIGLG</sequence>